<keyword evidence="5" id="KW-0645">Protease</keyword>
<dbReference type="Pfam" id="PF17676">
    <property type="entry name" value="Peptidase_S66C"/>
    <property type="match status" value="1"/>
</dbReference>
<gene>
    <name evidence="5" type="ORF">HZZ05_10845</name>
</gene>
<evidence type="ECO:0000256" key="2">
    <source>
        <dbReference type="ARBA" id="ARBA00022801"/>
    </source>
</evidence>
<name>A0A853EQN6_9ACTO</name>
<evidence type="ECO:0000256" key="1">
    <source>
        <dbReference type="ARBA" id="ARBA00010233"/>
    </source>
</evidence>
<feature type="domain" description="LD-carboxypeptidase N-terminal" evidence="3">
    <location>
        <begin position="18"/>
        <end position="133"/>
    </location>
</feature>
<dbReference type="Pfam" id="PF02016">
    <property type="entry name" value="Peptidase_S66"/>
    <property type="match status" value="1"/>
</dbReference>
<evidence type="ECO:0000313" key="5">
    <source>
        <dbReference type="EMBL" id="NYS69996.1"/>
    </source>
</evidence>
<organism evidence="5 6">
    <name type="scientific">Actinomyces bowdenii</name>
    <dbReference type="NCBI Taxonomy" id="131109"/>
    <lineage>
        <taxon>Bacteria</taxon>
        <taxon>Bacillati</taxon>
        <taxon>Actinomycetota</taxon>
        <taxon>Actinomycetes</taxon>
        <taxon>Actinomycetales</taxon>
        <taxon>Actinomycetaceae</taxon>
        <taxon>Actinomyces</taxon>
    </lineage>
</organism>
<dbReference type="SUPFAM" id="SSF141986">
    <property type="entry name" value="LD-carboxypeptidase A C-terminal domain-like"/>
    <property type="match status" value="1"/>
</dbReference>
<dbReference type="Gene3D" id="3.40.50.10740">
    <property type="entry name" value="Class I glutamine amidotransferase-like"/>
    <property type="match status" value="1"/>
</dbReference>
<keyword evidence="2" id="KW-0378">Hydrolase</keyword>
<evidence type="ECO:0000313" key="6">
    <source>
        <dbReference type="Proteomes" id="UP000572528"/>
    </source>
</evidence>
<proteinExistence type="inferred from homology"/>
<comment type="caution">
    <text evidence="5">The sequence shown here is derived from an EMBL/GenBank/DDBJ whole genome shotgun (WGS) entry which is preliminary data.</text>
</comment>
<dbReference type="InterPro" id="IPR003507">
    <property type="entry name" value="S66_fam"/>
</dbReference>
<dbReference type="SUPFAM" id="SSF52317">
    <property type="entry name" value="Class I glutamine amidotransferase-like"/>
    <property type="match status" value="1"/>
</dbReference>
<feature type="domain" description="LD-carboxypeptidase C-terminal" evidence="4">
    <location>
        <begin position="207"/>
        <end position="338"/>
    </location>
</feature>
<dbReference type="GO" id="GO:0004180">
    <property type="term" value="F:carboxypeptidase activity"/>
    <property type="evidence" value="ECO:0007669"/>
    <property type="project" value="UniProtKB-KW"/>
</dbReference>
<keyword evidence="5" id="KW-0121">Carboxypeptidase</keyword>
<dbReference type="CDD" id="cd07062">
    <property type="entry name" value="Peptidase_S66_mccF_like"/>
    <property type="match status" value="1"/>
</dbReference>
<dbReference type="Proteomes" id="UP000572528">
    <property type="component" value="Unassembled WGS sequence"/>
</dbReference>
<dbReference type="EMBL" id="JACBXV010000185">
    <property type="protein sequence ID" value="NYS69996.1"/>
    <property type="molecule type" value="Genomic_DNA"/>
</dbReference>
<dbReference type="PANTHER" id="PTHR30237">
    <property type="entry name" value="MURAMOYLTETRAPEPTIDE CARBOXYPEPTIDASE"/>
    <property type="match status" value="1"/>
</dbReference>
<dbReference type="InterPro" id="IPR027461">
    <property type="entry name" value="Carboxypeptidase_A_C_sf"/>
</dbReference>
<dbReference type="AlphaFoldDB" id="A0A853EQN6"/>
<dbReference type="InterPro" id="IPR040449">
    <property type="entry name" value="Peptidase_S66_N"/>
</dbReference>
<dbReference type="InterPro" id="IPR027478">
    <property type="entry name" value="LdcA_N"/>
</dbReference>
<accession>A0A853EQN6</accession>
<reference evidence="5 6" key="1">
    <citation type="submission" date="2020-07" db="EMBL/GenBank/DDBJ databases">
        <title>MOT database genomes.</title>
        <authorList>
            <person name="Joseph S."/>
            <person name="Aduse-Opoku J."/>
            <person name="Hashim A."/>
            <person name="Wade W."/>
            <person name="Curtis M."/>
        </authorList>
    </citation>
    <scope>NUCLEOTIDE SEQUENCE [LARGE SCALE GENOMIC DNA]</scope>
    <source>
        <strain evidence="5 6">WMus004</strain>
    </source>
</reference>
<dbReference type="RefSeq" id="WP_179901249.1">
    <property type="nucleotide sequence ID" value="NZ_JACBXV010000185.1"/>
</dbReference>
<protein>
    <submittedName>
        <fullName evidence="5">LD-carboxypeptidase</fullName>
    </submittedName>
</protein>
<dbReference type="Gene3D" id="3.50.30.60">
    <property type="entry name" value="LD-carboxypeptidase A C-terminal domain-like"/>
    <property type="match status" value="1"/>
</dbReference>
<comment type="similarity">
    <text evidence="1">Belongs to the peptidase S66 family.</text>
</comment>
<dbReference type="InterPro" id="IPR040921">
    <property type="entry name" value="Peptidase_S66C"/>
</dbReference>
<evidence type="ECO:0000259" key="4">
    <source>
        <dbReference type="Pfam" id="PF17676"/>
    </source>
</evidence>
<evidence type="ECO:0000259" key="3">
    <source>
        <dbReference type="Pfam" id="PF02016"/>
    </source>
</evidence>
<dbReference type="PANTHER" id="PTHR30237:SF4">
    <property type="entry name" value="LD-CARBOXYPEPTIDASE C-TERMINAL DOMAIN-CONTAINING PROTEIN"/>
    <property type="match status" value="1"/>
</dbReference>
<sequence length="350" mass="37692">MSADLLLSPPKARPGDRIAVVSPSFAAPGAAPAIHEQAMTRLQEITGLVPQEYPTTRKLGASPRERARDLMAAFTDDSVRAIHATIGGGDQITVIPHLDPEVVRAHPKPFLGYSDNTHLHHFLTSCGLRSFYGGSTQVQLGPGPHVDPEHVAGLRAALLTGEELEITRPAQSEDHGLDWGDPAALTSFGQREATEEWTWSGPSTSVTGRTWGGCLEVVSDILAAGRFAMAPADLEGAVILIELSEEIAPIHSVFRMLRALGERGVLGAAAAVLFARPPVSSFEVHPDDETRRAMRVERNEKVMETVAHYNPQAVVCCGIPFGHTSPQWILPYGGRITVDGAARRVWADYS</sequence>
<dbReference type="InterPro" id="IPR029062">
    <property type="entry name" value="Class_I_gatase-like"/>
</dbReference>